<dbReference type="InterPro" id="IPR012677">
    <property type="entry name" value="Nucleotide-bd_a/b_plait_sf"/>
</dbReference>
<dbReference type="PROSITE" id="PS01159">
    <property type="entry name" value="WW_DOMAIN_1"/>
    <property type="match status" value="1"/>
</dbReference>
<dbReference type="Gene3D" id="3.30.70.330">
    <property type="match status" value="1"/>
</dbReference>
<feature type="domain" description="RRM" evidence="5">
    <location>
        <begin position="84"/>
        <end position="161"/>
    </location>
</feature>
<evidence type="ECO:0000259" key="5">
    <source>
        <dbReference type="PROSITE" id="PS50102"/>
    </source>
</evidence>
<proteinExistence type="predicted"/>
<dbReference type="Pfam" id="PF00076">
    <property type="entry name" value="RRM_1"/>
    <property type="match status" value="1"/>
</dbReference>
<dbReference type="SUPFAM" id="SSF51045">
    <property type="entry name" value="WW domain"/>
    <property type="match status" value="1"/>
</dbReference>
<dbReference type="PROSITE" id="PS50020">
    <property type="entry name" value="WW_DOMAIN_2"/>
    <property type="match status" value="1"/>
</dbReference>
<dbReference type="RefSeq" id="XP_067803915.1">
    <property type="nucleotide sequence ID" value="XM_067945124.1"/>
</dbReference>
<dbReference type="InterPro" id="IPR000504">
    <property type="entry name" value="RRM_dom"/>
</dbReference>
<name>A0AAD9PLL2_9APIC</name>
<keyword evidence="1" id="KW-0677">Repeat</keyword>
<protein>
    <submittedName>
        <fullName evidence="6">Bifunctional RNA recognition motif domain/WW domain/Nucleotide-binding alpha-beta plait domain superfamily/WW domain superfamily/RNA-binding domain superfamily</fullName>
    </submittedName>
</protein>
<gene>
    <name evidence="6" type="ORF">BdWA1_000070</name>
</gene>
<evidence type="ECO:0000259" key="4">
    <source>
        <dbReference type="PROSITE" id="PS50020"/>
    </source>
</evidence>
<dbReference type="SMART" id="SM00456">
    <property type="entry name" value="WW"/>
    <property type="match status" value="1"/>
</dbReference>
<keyword evidence="2 3" id="KW-0694">RNA-binding</keyword>
<dbReference type="CDD" id="cd00201">
    <property type="entry name" value="WW"/>
    <property type="match status" value="1"/>
</dbReference>
<accession>A0AAD9PLL2</accession>
<evidence type="ECO:0000256" key="1">
    <source>
        <dbReference type="ARBA" id="ARBA00022737"/>
    </source>
</evidence>
<dbReference type="InterPro" id="IPR035979">
    <property type="entry name" value="RBD_domain_sf"/>
</dbReference>
<dbReference type="PROSITE" id="PS50102">
    <property type="entry name" value="RRM"/>
    <property type="match status" value="1"/>
</dbReference>
<dbReference type="Proteomes" id="UP001214638">
    <property type="component" value="Unassembled WGS sequence"/>
</dbReference>
<sequence length="181" mass="20058">MSGNLFGLWSKNCSPDALAADFETVLPEATSQTLWHAYKSSSGHLYYYNSITGHTQWEIPIAPMLAVEAATTAERQRVITPPGTNLFIFHIPNSWDDTQLAMHFTPFGNLVSAKVQRDASGNNAGFGFVRYDNPDSAAAAVRLMNGFATDSKFLKVEFKKTPSNKVYNNNNHHSINNNDQD</sequence>
<evidence type="ECO:0000256" key="2">
    <source>
        <dbReference type="ARBA" id="ARBA00022884"/>
    </source>
</evidence>
<dbReference type="EMBL" id="JALLKP010000001">
    <property type="protein sequence ID" value="KAK2197073.1"/>
    <property type="molecule type" value="Genomic_DNA"/>
</dbReference>
<dbReference type="SUPFAM" id="SSF54928">
    <property type="entry name" value="RNA-binding domain, RBD"/>
    <property type="match status" value="1"/>
</dbReference>
<dbReference type="PANTHER" id="PTHR24012">
    <property type="entry name" value="RNA BINDING PROTEIN"/>
    <property type="match status" value="1"/>
</dbReference>
<dbReference type="SMART" id="SM00360">
    <property type="entry name" value="RRM"/>
    <property type="match status" value="1"/>
</dbReference>
<dbReference type="CDD" id="cd12362">
    <property type="entry name" value="RRM3_CELF1-6"/>
    <property type="match status" value="1"/>
</dbReference>
<comment type="caution">
    <text evidence="6">The sequence shown here is derived from an EMBL/GenBank/DDBJ whole genome shotgun (WGS) entry which is preliminary data.</text>
</comment>
<evidence type="ECO:0000256" key="3">
    <source>
        <dbReference type="PROSITE-ProRule" id="PRU00176"/>
    </source>
</evidence>
<reference evidence="6" key="1">
    <citation type="journal article" date="2023" name="Nat. Microbiol.">
        <title>Babesia duncani multi-omics identifies virulence factors and drug targets.</title>
        <authorList>
            <person name="Singh P."/>
            <person name="Lonardi S."/>
            <person name="Liang Q."/>
            <person name="Vydyam P."/>
            <person name="Khabirova E."/>
            <person name="Fang T."/>
            <person name="Gihaz S."/>
            <person name="Thekkiniath J."/>
            <person name="Munshi M."/>
            <person name="Abel S."/>
            <person name="Ciampossin L."/>
            <person name="Batugedara G."/>
            <person name="Gupta M."/>
            <person name="Lu X.M."/>
            <person name="Lenz T."/>
            <person name="Chakravarty S."/>
            <person name="Cornillot E."/>
            <person name="Hu Y."/>
            <person name="Ma W."/>
            <person name="Gonzalez L.M."/>
            <person name="Sanchez S."/>
            <person name="Estrada K."/>
            <person name="Sanchez-Flores A."/>
            <person name="Montero E."/>
            <person name="Harb O.S."/>
            <person name="Le Roch K.G."/>
            <person name="Mamoun C.B."/>
        </authorList>
    </citation>
    <scope>NUCLEOTIDE SEQUENCE</scope>
    <source>
        <strain evidence="6">WA1</strain>
    </source>
</reference>
<dbReference type="Gene3D" id="2.20.70.10">
    <property type="match status" value="1"/>
</dbReference>
<organism evidence="6 7">
    <name type="scientific">Babesia duncani</name>
    <dbReference type="NCBI Taxonomy" id="323732"/>
    <lineage>
        <taxon>Eukaryota</taxon>
        <taxon>Sar</taxon>
        <taxon>Alveolata</taxon>
        <taxon>Apicomplexa</taxon>
        <taxon>Aconoidasida</taxon>
        <taxon>Piroplasmida</taxon>
        <taxon>Babesiidae</taxon>
        <taxon>Babesia</taxon>
    </lineage>
</organism>
<dbReference type="InterPro" id="IPR036020">
    <property type="entry name" value="WW_dom_sf"/>
</dbReference>
<dbReference type="KEGG" id="bdw:94334368"/>
<evidence type="ECO:0000313" key="7">
    <source>
        <dbReference type="Proteomes" id="UP001214638"/>
    </source>
</evidence>
<evidence type="ECO:0000313" key="6">
    <source>
        <dbReference type="EMBL" id="KAK2197073.1"/>
    </source>
</evidence>
<dbReference type="Pfam" id="PF00397">
    <property type="entry name" value="WW"/>
    <property type="match status" value="1"/>
</dbReference>
<feature type="domain" description="WW" evidence="4">
    <location>
        <begin position="35"/>
        <end position="62"/>
    </location>
</feature>
<keyword evidence="7" id="KW-1185">Reference proteome</keyword>
<dbReference type="GO" id="GO:0003723">
    <property type="term" value="F:RNA binding"/>
    <property type="evidence" value="ECO:0007669"/>
    <property type="project" value="UniProtKB-UniRule"/>
</dbReference>
<dbReference type="AlphaFoldDB" id="A0AAD9PLL2"/>
<dbReference type="GeneID" id="94334368"/>
<dbReference type="InterPro" id="IPR001202">
    <property type="entry name" value="WW_dom"/>
</dbReference>